<dbReference type="Pfam" id="PF13690">
    <property type="entry name" value="CheX"/>
    <property type="match status" value="1"/>
</dbReference>
<gene>
    <name evidence="3" type="ORF">ENN98_07415</name>
</gene>
<evidence type="ECO:0000259" key="2">
    <source>
        <dbReference type="Pfam" id="PF13690"/>
    </source>
</evidence>
<dbReference type="Proteomes" id="UP000885986">
    <property type="component" value="Unassembled WGS sequence"/>
</dbReference>
<protein>
    <submittedName>
        <fullName evidence="3">Chemotaxis protein CheX</fullName>
    </submittedName>
</protein>
<dbReference type="InterPro" id="IPR028051">
    <property type="entry name" value="CheX-like_dom"/>
</dbReference>
<sequence length="151" mass="16709">MDGQFRSLIFQTFGEVFETMFFTFLEPVDEVPGPEALVCDDTYIRADIVYQGPQSGRFTIYLPKRLARNVTMNFLGADEADISDEQMLDTAKEATNMAVGSLLGKIDPAGESKLNIPEATILDQFSGAEIASEPGAFLFDTDFGRLWVVFS</sequence>
<feature type="domain" description="Chemotaxis phosphatase CheX-like" evidence="2">
    <location>
        <begin position="49"/>
        <end position="125"/>
    </location>
</feature>
<name>A0A7C2Y084_9BACT</name>
<organism evidence="3">
    <name type="scientific">Desulfurivibrio alkaliphilus</name>
    <dbReference type="NCBI Taxonomy" id="427923"/>
    <lineage>
        <taxon>Bacteria</taxon>
        <taxon>Pseudomonadati</taxon>
        <taxon>Thermodesulfobacteriota</taxon>
        <taxon>Desulfobulbia</taxon>
        <taxon>Desulfobulbales</taxon>
        <taxon>Desulfobulbaceae</taxon>
        <taxon>Desulfurivibrio</taxon>
    </lineage>
</organism>
<evidence type="ECO:0000313" key="3">
    <source>
        <dbReference type="EMBL" id="HET98499.1"/>
    </source>
</evidence>
<dbReference type="InterPro" id="IPR028976">
    <property type="entry name" value="CheC-like_sf"/>
</dbReference>
<dbReference type="EMBL" id="DSDS01000164">
    <property type="protein sequence ID" value="HET98499.1"/>
    <property type="molecule type" value="Genomic_DNA"/>
</dbReference>
<proteinExistence type="predicted"/>
<reference evidence="3" key="1">
    <citation type="journal article" date="2020" name="mSystems">
        <title>Genome- and Community-Level Interaction Insights into Carbon Utilization and Element Cycling Functions of Hydrothermarchaeota in Hydrothermal Sediment.</title>
        <authorList>
            <person name="Zhou Z."/>
            <person name="Liu Y."/>
            <person name="Xu W."/>
            <person name="Pan J."/>
            <person name="Luo Z.H."/>
            <person name="Li M."/>
        </authorList>
    </citation>
    <scope>NUCLEOTIDE SEQUENCE [LARGE SCALE GENOMIC DNA]</scope>
    <source>
        <strain evidence="3">SpSt-1224</strain>
    </source>
</reference>
<dbReference type="SUPFAM" id="SSF103039">
    <property type="entry name" value="CheC-like"/>
    <property type="match status" value="1"/>
</dbReference>
<evidence type="ECO:0000256" key="1">
    <source>
        <dbReference type="ARBA" id="ARBA00022500"/>
    </source>
</evidence>
<accession>A0A7C2Y084</accession>
<dbReference type="AlphaFoldDB" id="A0A7C2Y084"/>
<dbReference type="GO" id="GO:0006935">
    <property type="term" value="P:chemotaxis"/>
    <property type="evidence" value="ECO:0007669"/>
    <property type="project" value="UniProtKB-KW"/>
</dbReference>
<dbReference type="Gene3D" id="3.40.1550.10">
    <property type="entry name" value="CheC-like"/>
    <property type="match status" value="1"/>
</dbReference>
<comment type="caution">
    <text evidence="3">The sequence shown here is derived from an EMBL/GenBank/DDBJ whole genome shotgun (WGS) entry which is preliminary data.</text>
</comment>
<keyword evidence="1" id="KW-0145">Chemotaxis</keyword>